<reference evidence="1 2" key="1">
    <citation type="submission" date="2016-01" db="EMBL/GenBank/DDBJ databases">
        <title>Mycobacterium immunogenum strain CD11_6 genome sequencing and assembly.</title>
        <authorList>
            <person name="Kaur G."/>
            <person name="Nair G.R."/>
            <person name="Mayilraj S."/>
        </authorList>
    </citation>
    <scope>NUCLEOTIDE SEQUENCE [LARGE SCALE GENOMIC DNA]</scope>
    <source>
        <strain evidence="1 2">CD11-6</strain>
    </source>
</reference>
<organism evidence="1 2">
    <name type="scientific">Mycobacteroides immunogenum</name>
    <dbReference type="NCBI Taxonomy" id="83262"/>
    <lineage>
        <taxon>Bacteria</taxon>
        <taxon>Bacillati</taxon>
        <taxon>Actinomycetota</taxon>
        <taxon>Actinomycetes</taxon>
        <taxon>Mycobacteriales</taxon>
        <taxon>Mycobacteriaceae</taxon>
        <taxon>Mycobacteroides</taxon>
    </lineage>
</organism>
<dbReference type="SUPFAM" id="SSF56645">
    <property type="entry name" value="Acyl-CoA dehydrogenase NM domain-like"/>
    <property type="match status" value="1"/>
</dbReference>
<evidence type="ECO:0000313" key="1">
    <source>
        <dbReference type="EMBL" id="OAT68043.1"/>
    </source>
</evidence>
<dbReference type="Proteomes" id="UP000186919">
    <property type="component" value="Unassembled WGS sequence"/>
</dbReference>
<dbReference type="GO" id="GO:0016627">
    <property type="term" value="F:oxidoreductase activity, acting on the CH-CH group of donors"/>
    <property type="evidence" value="ECO:0007669"/>
    <property type="project" value="InterPro"/>
</dbReference>
<name>A0A179VAK5_9MYCO</name>
<dbReference type="EMBL" id="LQYE01000027">
    <property type="protein sequence ID" value="OAT68043.1"/>
    <property type="molecule type" value="Genomic_DNA"/>
</dbReference>
<dbReference type="Gene3D" id="2.40.110.10">
    <property type="entry name" value="Butyryl-CoA Dehydrogenase, subunit A, domain 2"/>
    <property type="match status" value="1"/>
</dbReference>
<comment type="caution">
    <text evidence="1">The sequence shown here is derived from an EMBL/GenBank/DDBJ whole genome shotgun (WGS) entry which is preliminary data.</text>
</comment>
<proteinExistence type="predicted"/>
<dbReference type="RefSeq" id="WP_064630924.1">
    <property type="nucleotide sequence ID" value="NZ_LQYE01000027.1"/>
</dbReference>
<accession>A0A179VAK5</accession>
<sequence>MTAAVARNIDDALERVVDEVTARASALDTDQTDVRLDIAALGARGLFDAGIAGADLAPMVRVIESVATGSLAVGFSAWAHRMTIEYVRLAPAGLRAAHLAGLTRGDRLGVTAMAAGLRQVAGLGEVPLRATEDAGGLRITGPIRWASNVFPDALMVLPACGADGATYVAAIDVGTHGVCIERPPNLMALTSTGSTALRLDNVRVPHENVLSTDLPGFVARIRPAFLLLQTAFCSGVSGAALRGARSARGVLADQFGTELDELAQQYHGLRERLYRYAADPVTPSVAELLRLRLDAAGLAGRASRLEFTLAGGAGYALGTAANRRFREAAFLPIQSPSEGQLRWELTQYE</sequence>
<dbReference type="InterPro" id="IPR009100">
    <property type="entry name" value="AcylCoA_DH/oxidase_NM_dom_sf"/>
</dbReference>
<dbReference type="AlphaFoldDB" id="A0A179VAK5"/>
<dbReference type="InterPro" id="IPR046373">
    <property type="entry name" value="Acyl-CoA_Oxase/DH_mid-dom_sf"/>
</dbReference>
<evidence type="ECO:0000313" key="2">
    <source>
        <dbReference type="Proteomes" id="UP000186919"/>
    </source>
</evidence>
<gene>
    <name evidence="1" type="ORF">AWB85_09265</name>
</gene>
<protein>
    <submittedName>
        <fullName evidence="1">Acyl-CoA dehydrogenase</fullName>
    </submittedName>
</protein>